<dbReference type="PANTHER" id="PTHR31900:SF31">
    <property type="entry name" value="F-BOX_LRR-REPEAT PROTEIN 13-LIKE"/>
    <property type="match status" value="1"/>
</dbReference>
<feature type="domain" description="F-box" evidence="1">
    <location>
        <begin position="6"/>
        <end position="54"/>
    </location>
</feature>
<keyword evidence="3" id="KW-1185">Reference proteome</keyword>
<dbReference type="InterPro" id="IPR032675">
    <property type="entry name" value="LRR_dom_sf"/>
</dbReference>
<dbReference type="PROSITE" id="PS50181">
    <property type="entry name" value="FBOX"/>
    <property type="match status" value="1"/>
</dbReference>
<dbReference type="InterPro" id="IPR036047">
    <property type="entry name" value="F-box-like_dom_sf"/>
</dbReference>
<dbReference type="SUPFAM" id="SSF52047">
    <property type="entry name" value="RNI-like"/>
    <property type="match status" value="1"/>
</dbReference>
<dbReference type="Pfam" id="PF24758">
    <property type="entry name" value="LRR_At5g56370"/>
    <property type="match status" value="1"/>
</dbReference>
<evidence type="ECO:0000313" key="3">
    <source>
        <dbReference type="Proteomes" id="UP001229421"/>
    </source>
</evidence>
<dbReference type="Gene3D" id="3.80.10.10">
    <property type="entry name" value="Ribonuclease Inhibitor"/>
    <property type="match status" value="1"/>
</dbReference>
<sequence length="399" mass="46135">MSSNVDDRLSSLPEEVITQILSLMPTEVAVRTSILSKQWRYSWTSVTNLYFDDIHGRNLSDVYYVNYKLEVDRFTKFVDGVLKYCKTSQLKSFRLKFSFICVLDVSVSKWIDLAVRLNVRELDINVLELDLPLSLFTCKTLTSLRLAYHEHESWEFPSCVNLPCLKTLDIVVSDNPFNTAFKIIPGCPILENLSLDLAIRQNEHDYIFNIPTLKRLELTFRSIIDYVVNKVVLCLPNLKHLLVFGKIRSHFVMKDVSSLVDGETPSALRYYLPMFPNMTHLELNSFWHCGQILEFLHCCPVLKHLCIGEKLGKANWIDHPKLVPACMLTNLTTVVISNFNGQKCDIEFQEFLEYMLRSAEVLETVTITWENNMLCERLCATLLELPRASRFCEIHFIGN</sequence>
<protein>
    <recommendedName>
        <fullName evidence="1">F-box domain-containing protein</fullName>
    </recommendedName>
</protein>
<dbReference type="Pfam" id="PF08387">
    <property type="entry name" value="FBD"/>
    <property type="match status" value="1"/>
</dbReference>
<evidence type="ECO:0000313" key="2">
    <source>
        <dbReference type="EMBL" id="KAK1412150.1"/>
    </source>
</evidence>
<evidence type="ECO:0000259" key="1">
    <source>
        <dbReference type="PROSITE" id="PS50181"/>
    </source>
</evidence>
<dbReference type="EMBL" id="JAUHHV010000009">
    <property type="protein sequence ID" value="KAK1412150.1"/>
    <property type="molecule type" value="Genomic_DNA"/>
</dbReference>
<dbReference type="SUPFAM" id="SSF81383">
    <property type="entry name" value="F-box domain"/>
    <property type="match status" value="1"/>
</dbReference>
<dbReference type="Proteomes" id="UP001229421">
    <property type="component" value="Unassembled WGS sequence"/>
</dbReference>
<dbReference type="CDD" id="cd22160">
    <property type="entry name" value="F-box_AtFBL13-like"/>
    <property type="match status" value="1"/>
</dbReference>
<dbReference type="SMART" id="SM00579">
    <property type="entry name" value="FBD"/>
    <property type="match status" value="1"/>
</dbReference>
<name>A0AAD8K2X7_TARER</name>
<dbReference type="InterPro" id="IPR006566">
    <property type="entry name" value="FBD"/>
</dbReference>
<organism evidence="2 3">
    <name type="scientific">Tagetes erecta</name>
    <name type="common">African marigold</name>
    <dbReference type="NCBI Taxonomy" id="13708"/>
    <lineage>
        <taxon>Eukaryota</taxon>
        <taxon>Viridiplantae</taxon>
        <taxon>Streptophyta</taxon>
        <taxon>Embryophyta</taxon>
        <taxon>Tracheophyta</taxon>
        <taxon>Spermatophyta</taxon>
        <taxon>Magnoliopsida</taxon>
        <taxon>eudicotyledons</taxon>
        <taxon>Gunneridae</taxon>
        <taxon>Pentapetalae</taxon>
        <taxon>asterids</taxon>
        <taxon>campanulids</taxon>
        <taxon>Asterales</taxon>
        <taxon>Asteraceae</taxon>
        <taxon>Asteroideae</taxon>
        <taxon>Heliantheae alliance</taxon>
        <taxon>Tageteae</taxon>
        <taxon>Tagetes</taxon>
    </lineage>
</organism>
<comment type="caution">
    <text evidence="2">The sequence shown here is derived from an EMBL/GenBank/DDBJ whole genome shotgun (WGS) entry which is preliminary data.</text>
</comment>
<dbReference type="PANTHER" id="PTHR31900">
    <property type="entry name" value="F-BOX/RNI SUPERFAMILY PROTEIN-RELATED"/>
    <property type="match status" value="1"/>
</dbReference>
<dbReference type="InterPro" id="IPR001810">
    <property type="entry name" value="F-box_dom"/>
</dbReference>
<reference evidence="2" key="1">
    <citation type="journal article" date="2023" name="bioRxiv">
        <title>Improved chromosome-level genome assembly for marigold (Tagetes erecta).</title>
        <authorList>
            <person name="Jiang F."/>
            <person name="Yuan L."/>
            <person name="Wang S."/>
            <person name="Wang H."/>
            <person name="Xu D."/>
            <person name="Wang A."/>
            <person name="Fan W."/>
        </authorList>
    </citation>
    <scope>NUCLEOTIDE SEQUENCE</scope>
    <source>
        <strain evidence="2">WSJ</strain>
        <tissue evidence="2">Leaf</tissue>
    </source>
</reference>
<dbReference type="InterPro" id="IPR055411">
    <property type="entry name" value="LRR_FXL15/At3g58940/PEG3-like"/>
</dbReference>
<dbReference type="InterPro" id="IPR053781">
    <property type="entry name" value="F-box_AtFBL13-like"/>
</dbReference>
<dbReference type="InterPro" id="IPR050232">
    <property type="entry name" value="FBL13/AtMIF1-like"/>
</dbReference>
<gene>
    <name evidence="2" type="ORF">QVD17_33161</name>
</gene>
<dbReference type="Pfam" id="PF00646">
    <property type="entry name" value="F-box"/>
    <property type="match status" value="1"/>
</dbReference>
<dbReference type="AlphaFoldDB" id="A0AAD8K2X7"/>
<accession>A0AAD8K2X7</accession>
<proteinExistence type="predicted"/>